<dbReference type="OrthoDB" id="1193027at2759"/>
<dbReference type="SUPFAM" id="SSF54106">
    <property type="entry name" value="LysM domain"/>
    <property type="match status" value="1"/>
</dbReference>
<keyword evidence="4" id="KW-1185">Reference proteome</keyword>
<evidence type="ECO:0000256" key="1">
    <source>
        <dbReference type="SAM" id="SignalP"/>
    </source>
</evidence>
<sequence length="195" mass="20170">MKLFSIASTVLALLAIQICHANPLSFVGTPHHRSQALPAPPSLTKQLLRFVAELRQSLNPRSPILSTRIAESLVNGSTPFNSSTPTSPSNETAQVRDYIVEAGDTFDSIAAKLGTTATALEIANSGLDPLDLGIGDVVIIPQGFVGSGNGTTVGNGTTLSAEDSTVLPPSSTALPPSSSASDGAFNGWDTWIDVD</sequence>
<gene>
    <name evidence="3" type="ORF">NA56DRAFT_650721</name>
</gene>
<evidence type="ECO:0000313" key="3">
    <source>
        <dbReference type="EMBL" id="PMD14741.1"/>
    </source>
</evidence>
<feature type="signal peptide" evidence="1">
    <location>
        <begin position="1"/>
        <end position="21"/>
    </location>
</feature>
<dbReference type="CDD" id="cd00118">
    <property type="entry name" value="LysM"/>
    <property type="match status" value="1"/>
</dbReference>
<dbReference type="InterPro" id="IPR036779">
    <property type="entry name" value="LysM_dom_sf"/>
</dbReference>
<name>A0A2J6PL41_9HELO</name>
<reference evidence="3 4" key="1">
    <citation type="submission" date="2016-05" db="EMBL/GenBank/DDBJ databases">
        <title>A degradative enzymes factory behind the ericoid mycorrhizal symbiosis.</title>
        <authorList>
            <consortium name="DOE Joint Genome Institute"/>
            <person name="Martino E."/>
            <person name="Morin E."/>
            <person name="Grelet G."/>
            <person name="Kuo A."/>
            <person name="Kohler A."/>
            <person name="Daghino S."/>
            <person name="Barry K."/>
            <person name="Choi C."/>
            <person name="Cichocki N."/>
            <person name="Clum A."/>
            <person name="Copeland A."/>
            <person name="Hainaut M."/>
            <person name="Haridas S."/>
            <person name="Labutti K."/>
            <person name="Lindquist E."/>
            <person name="Lipzen A."/>
            <person name="Khouja H.-R."/>
            <person name="Murat C."/>
            <person name="Ohm R."/>
            <person name="Olson A."/>
            <person name="Spatafora J."/>
            <person name="Veneault-Fourrey C."/>
            <person name="Henrissat B."/>
            <person name="Grigoriev I."/>
            <person name="Martin F."/>
            <person name="Perotto S."/>
        </authorList>
    </citation>
    <scope>NUCLEOTIDE SEQUENCE [LARGE SCALE GENOMIC DNA]</scope>
    <source>
        <strain evidence="3 4">UAMH 7357</strain>
    </source>
</reference>
<dbReference type="EMBL" id="KZ613519">
    <property type="protein sequence ID" value="PMD14741.1"/>
    <property type="molecule type" value="Genomic_DNA"/>
</dbReference>
<evidence type="ECO:0000313" key="4">
    <source>
        <dbReference type="Proteomes" id="UP000235672"/>
    </source>
</evidence>
<dbReference type="InterPro" id="IPR018392">
    <property type="entry name" value="LysM"/>
</dbReference>
<feature type="chain" id="PRO_5014417935" evidence="1">
    <location>
        <begin position="22"/>
        <end position="195"/>
    </location>
</feature>
<proteinExistence type="predicted"/>
<organism evidence="3 4">
    <name type="scientific">Hyaloscypha hepaticicola</name>
    <dbReference type="NCBI Taxonomy" id="2082293"/>
    <lineage>
        <taxon>Eukaryota</taxon>
        <taxon>Fungi</taxon>
        <taxon>Dikarya</taxon>
        <taxon>Ascomycota</taxon>
        <taxon>Pezizomycotina</taxon>
        <taxon>Leotiomycetes</taxon>
        <taxon>Helotiales</taxon>
        <taxon>Hyaloscyphaceae</taxon>
        <taxon>Hyaloscypha</taxon>
    </lineage>
</organism>
<protein>
    <submittedName>
        <fullName evidence="3">Carbohydrate-binding module family 50 protein</fullName>
    </submittedName>
</protein>
<keyword evidence="1" id="KW-0732">Signal</keyword>
<dbReference type="Proteomes" id="UP000235672">
    <property type="component" value="Unassembled WGS sequence"/>
</dbReference>
<dbReference type="Pfam" id="PF01476">
    <property type="entry name" value="LysM"/>
    <property type="match status" value="1"/>
</dbReference>
<dbReference type="AlphaFoldDB" id="A0A2J6PL41"/>
<feature type="domain" description="LysM" evidence="2">
    <location>
        <begin position="96"/>
        <end position="140"/>
    </location>
</feature>
<dbReference type="PROSITE" id="PS51782">
    <property type="entry name" value="LYSM"/>
    <property type="match status" value="1"/>
</dbReference>
<evidence type="ECO:0000259" key="2">
    <source>
        <dbReference type="PROSITE" id="PS51782"/>
    </source>
</evidence>
<accession>A0A2J6PL41</accession>
<dbReference type="SMART" id="SM00257">
    <property type="entry name" value="LysM"/>
    <property type="match status" value="1"/>
</dbReference>
<dbReference type="Gene3D" id="3.10.350.10">
    <property type="entry name" value="LysM domain"/>
    <property type="match status" value="1"/>
</dbReference>